<dbReference type="RefSeq" id="WP_150861421.1">
    <property type="nucleotide sequence ID" value="NZ_CP118054.1"/>
</dbReference>
<protein>
    <submittedName>
        <fullName evidence="1">Uncharacterized protein</fullName>
    </submittedName>
</protein>
<proteinExistence type="predicted"/>
<sequence length="60" mass="7191">MSIFRNEKLDEDGKEIFKKEFLEQWLMAIADDLARKYDNEKNVLTKCEIARTLCEISEMF</sequence>
<evidence type="ECO:0000313" key="2">
    <source>
        <dbReference type="Proteomes" id="UP001208853"/>
    </source>
</evidence>
<dbReference type="Proteomes" id="UP001208853">
    <property type="component" value="Unassembled WGS sequence"/>
</dbReference>
<name>A0AAW5TG65_STRAP</name>
<reference evidence="1" key="1">
    <citation type="submission" date="2022-10" db="EMBL/GenBank/DDBJ databases">
        <title>Comparative genomic study of S. anginosus.</title>
        <authorList>
            <person name="Prasad A."/>
            <person name="Ene A."/>
            <person name="Jablonska S."/>
            <person name="Du J."/>
            <person name="Wolfe A.J."/>
            <person name="Putonti C."/>
        </authorList>
    </citation>
    <scope>NUCLEOTIDE SEQUENCE</scope>
    <source>
        <strain evidence="1">UMB6888</strain>
    </source>
</reference>
<dbReference type="AlphaFoldDB" id="A0AAW5TG65"/>
<dbReference type="EMBL" id="JAPAIK010000001">
    <property type="protein sequence ID" value="MCW1071479.1"/>
    <property type="molecule type" value="Genomic_DNA"/>
</dbReference>
<comment type="caution">
    <text evidence="1">The sequence shown here is derived from an EMBL/GenBank/DDBJ whole genome shotgun (WGS) entry which is preliminary data.</text>
</comment>
<organism evidence="1 2">
    <name type="scientific">Streptococcus anginosus</name>
    <dbReference type="NCBI Taxonomy" id="1328"/>
    <lineage>
        <taxon>Bacteria</taxon>
        <taxon>Bacillati</taxon>
        <taxon>Bacillota</taxon>
        <taxon>Bacilli</taxon>
        <taxon>Lactobacillales</taxon>
        <taxon>Streptococcaceae</taxon>
        <taxon>Streptococcus</taxon>
        <taxon>Streptococcus anginosus group</taxon>
    </lineage>
</organism>
<gene>
    <name evidence="1" type="ORF">OJ930_00075</name>
</gene>
<evidence type="ECO:0000313" key="1">
    <source>
        <dbReference type="EMBL" id="MCW1071479.1"/>
    </source>
</evidence>
<accession>A0AAW5TG65</accession>